<organism evidence="1 2">
    <name type="scientific">Flintibacter faecis</name>
    <dbReference type="NCBI Taxonomy" id="2763047"/>
    <lineage>
        <taxon>Bacteria</taxon>
        <taxon>Bacillati</taxon>
        <taxon>Bacillota</taxon>
        <taxon>Clostridia</taxon>
        <taxon>Eubacteriales</taxon>
        <taxon>Flintibacter</taxon>
    </lineage>
</organism>
<comment type="caution">
    <text evidence="1">The sequence shown here is derived from an EMBL/GenBank/DDBJ whole genome shotgun (WGS) entry which is preliminary data.</text>
</comment>
<dbReference type="Pfam" id="PF09548">
    <property type="entry name" value="Spore_III_AB"/>
    <property type="match status" value="1"/>
</dbReference>
<dbReference type="EMBL" id="JACOPN010000003">
    <property type="protein sequence ID" value="MBC5716691.1"/>
    <property type="molecule type" value="Genomic_DNA"/>
</dbReference>
<accession>A0A8J6J307</accession>
<protein>
    <submittedName>
        <fullName evidence="1">Stage III sporulation protein AB</fullName>
    </submittedName>
</protein>
<name>A0A8J6J307_9FIRM</name>
<dbReference type="Proteomes" id="UP000602260">
    <property type="component" value="Unassembled WGS sequence"/>
</dbReference>
<reference evidence="1" key="1">
    <citation type="submission" date="2020-08" db="EMBL/GenBank/DDBJ databases">
        <title>Genome public.</title>
        <authorList>
            <person name="Liu C."/>
            <person name="Sun Q."/>
        </authorList>
    </citation>
    <scope>NUCLEOTIDE SEQUENCE</scope>
    <source>
        <strain evidence="1">BX5</strain>
    </source>
</reference>
<keyword evidence="2" id="KW-1185">Reference proteome</keyword>
<sequence length="169" mass="18961">MVRLLGAVLVAGGAAWTGLSAAEGLKRHVRTLETIRDGLALLEQELELDSPPLPELMERLIPRSAGPARALFQGCRESLERLSWEPFSQGWRRLTETLPGLDGETRRTLEPLGDVLGRCDWNEQRRRVDAICRRVDELRVRAEERQRRQGKVYRALGAAGGAFLVILLL</sequence>
<dbReference type="AlphaFoldDB" id="A0A8J6J307"/>
<proteinExistence type="predicted"/>
<evidence type="ECO:0000313" key="2">
    <source>
        <dbReference type="Proteomes" id="UP000602260"/>
    </source>
</evidence>
<evidence type="ECO:0000313" key="1">
    <source>
        <dbReference type="EMBL" id="MBC5716691.1"/>
    </source>
</evidence>
<gene>
    <name evidence="1" type="ORF">H8S55_05055</name>
</gene>
<dbReference type="RefSeq" id="WP_186878058.1">
    <property type="nucleotide sequence ID" value="NZ_JACOPN010000003.1"/>
</dbReference>
<dbReference type="InterPro" id="IPR014198">
    <property type="entry name" value="Spore_III_AB"/>
</dbReference>